<evidence type="ECO:0000256" key="5">
    <source>
        <dbReference type="RuleBase" id="RU361200"/>
    </source>
</evidence>
<evidence type="ECO:0000256" key="3">
    <source>
        <dbReference type="ARBA" id="ARBA00022840"/>
    </source>
</evidence>
<dbReference type="InterPro" id="IPR011761">
    <property type="entry name" value="ATP-grasp"/>
</dbReference>
<dbReference type="InterPro" id="IPR040686">
    <property type="entry name" value="PurK_C"/>
</dbReference>
<evidence type="ECO:0000259" key="6">
    <source>
        <dbReference type="PROSITE" id="PS50975"/>
    </source>
</evidence>
<evidence type="ECO:0000256" key="1">
    <source>
        <dbReference type="ARBA" id="ARBA00022741"/>
    </source>
</evidence>
<evidence type="ECO:0000256" key="2">
    <source>
        <dbReference type="ARBA" id="ARBA00022755"/>
    </source>
</evidence>
<dbReference type="NCBIfam" id="NF004676">
    <property type="entry name" value="PRK06019.1-2"/>
    <property type="match status" value="1"/>
</dbReference>
<feature type="binding site" evidence="4">
    <location>
        <begin position="149"/>
        <end position="155"/>
    </location>
    <ligand>
        <name>ATP</name>
        <dbReference type="ChEBI" id="CHEBI:30616"/>
    </ligand>
</feature>
<dbReference type="Gene3D" id="3.30.470.20">
    <property type="entry name" value="ATP-grasp fold, B domain"/>
    <property type="match status" value="1"/>
</dbReference>
<feature type="domain" description="ATP-grasp" evidence="6">
    <location>
        <begin position="108"/>
        <end position="297"/>
    </location>
</feature>
<dbReference type="RefSeq" id="WP_254743749.1">
    <property type="nucleotide sequence ID" value="NZ_JANCLU010000014.1"/>
</dbReference>
<feature type="binding site" evidence="4">
    <location>
        <position position="144"/>
    </location>
    <ligand>
        <name>ATP</name>
        <dbReference type="ChEBI" id="CHEBI:30616"/>
    </ligand>
</feature>
<comment type="pathway">
    <text evidence="4 5">Purine metabolism; IMP biosynthesis via de novo pathway; 5-amino-1-(5-phospho-D-ribosyl)imidazole-4-carboxylate from 5-amino-1-(5-phospho-D-ribosyl)imidazole (N5-CAIR route): step 1/2.</text>
</comment>
<dbReference type="EMBL" id="JANCLU010000014">
    <property type="protein sequence ID" value="MCP8939796.1"/>
    <property type="molecule type" value="Genomic_DNA"/>
</dbReference>
<reference evidence="7 8" key="1">
    <citation type="submission" date="2022-07" db="EMBL/GenBank/DDBJ databases">
        <authorList>
            <person name="Li W.-J."/>
            <person name="Deng Q.-Q."/>
        </authorList>
    </citation>
    <scope>NUCLEOTIDE SEQUENCE [LARGE SCALE GENOMIC DNA]</scope>
    <source>
        <strain evidence="7 8">SYSU M60028</strain>
    </source>
</reference>
<dbReference type="SUPFAM" id="SSF52440">
    <property type="entry name" value="PreATP-grasp domain"/>
    <property type="match status" value="1"/>
</dbReference>
<comment type="similarity">
    <text evidence="4 5">Belongs to the PurK/PurT family.</text>
</comment>
<keyword evidence="2 4" id="KW-0658">Purine biosynthesis</keyword>
<dbReference type="Gene3D" id="3.40.50.20">
    <property type="match status" value="1"/>
</dbReference>
<accession>A0ABT1LE60</accession>
<dbReference type="Gene3D" id="3.30.1490.20">
    <property type="entry name" value="ATP-grasp fold, A domain"/>
    <property type="match status" value="1"/>
</dbReference>
<feature type="binding site" evidence="4">
    <location>
        <position position="187"/>
    </location>
    <ligand>
        <name>ATP</name>
        <dbReference type="ChEBI" id="CHEBI:30616"/>
    </ligand>
</feature>
<dbReference type="SUPFAM" id="SSF51246">
    <property type="entry name" value="Rudiment single hybrid motif"/>
    <property type="match status" value="1"/>
</dbReference>
<keyword evidence="1 4" id="KW-0547">Nucleotide-binding</keyword>
<comment type="catalytic activity">
    <reaction evidence="4 5">
        <text>5-amino-1-(5-phospho-beta-D-ribosyl)imidazole + hydrogencarbonate + ATP = 5-carboxyamino-1-(5-phospho-D-ribosyl)imidazole + ADP + phosphate + 2 H(+)</text>
        <dbReference type="Rhea" id="RHEA:19317"/>
        <dbReference type="ChEBI" id="CHEBI:15378"/>
        <dbReference type="ChEBI" id="CHEBI:17544"/>
        <dbReference type="ChEBI" id="CHEBI:30616"/>
        <dbReference type="ChEBI" id="CHEBI:43474"/>
        <dbReference type="ChEBI" id="CHEBI:58730"/>
        <dbReference type="ChEBI" id="CHEBI:137981"/>
        <dbReference type="ChEBI" id="CHEBI:456216"/>
        <dbReference type="EC" id="6.3.4.18"/>
    </reaction>
</comment>
<dbReference type="PANTHER" id="PTHR11609">
    <property type="entry name" value="PURINE BIOSYNTHESIS PROTEIN 6/7, PUR6/7"/>
    <property type="match status" value="1"/>
</dbReference>
<feature type="binding site" evidence="4">
    <location>
        <begin position="179"/>
        <end position="182"/>
    </location>
    <ligand>
        <name>ATP</name>
        <dbReference type="ChEBI" id="CHEBI:30616"/>
    </ligand>
</feature>
<comment type="subunit">
    <text evidence="4 5">Homodimer.</text>
</comment>
<dbReference type="NCBIfam" id="TIGR01161">
    <property type="entry name" value="purK"/>
    <property type="match status" value="1"/>
</dbReference>
<feature type="binding site" evidence="4">
    <location>
        <position position="104"/>
    </location>
    <ligand>
        <name>ATP</name>
        <dbReference type="ChEBI" id="CHEBI:30616"/>
    </ligand>
</feature>
<dbReference type="PANTHER" id="PTHR11609:SF5">
    <property type="entry name" value="PHOSPHORIBOSYLAMINOIMIDAZOLE CARBOXYLASE"/>
    <property type="match status" value="1"/>
</dbReference>
<dbReference type="NCBIfam" id="NF004679">
    <property type="entry name" value="PRK06019.1-5"/>
    <property type="match status" value="1"/>
</dbReference>
<dbReference type="Pfam" id="PF22660">
    <property type="entry name" value="RS_preATP-grasp-like"/>
    <property type="match status" value="1"/>
</dbReference>
<dbReference type="SUPFAM" id="SSF56059">
    <property type="entry name" value="Glutathione synthetase ATP-binding domain-like"/>
    <property type="match status" value="1"/>
</dbReference>
<dbReference type="InterPro" id="IPR013815">
    <property type="entry name" value="ATP_grasp_subdomain_1"/>
</dbReference>
<evidence type="ECO:0000313" key="8">
    <source>
        <dbReference type="Proteomes" id="UP001205890"/>
    </source>
</evidence>
<protein>
    <recommendedName>
        <fullName evidence="4 5">N5-carboxyaminoimidazole ribonucleotide synthase</fullName>
        <shortName evidence="4 5">N5-CAIR synthase</shortName>
        <ecNumber evidence="4 5">6.3.4.18</ecNumber>
    </recommendedName>
    <alternativeName>
        <fullName evidence="4 5">5-(carboxyamino)imidazole ribonucleotide synthetase</fullName>
    </alternativeName>
</protein>
<sequence length="357" mass="37952">MLKPGDRIGILGGGQLARMLALAAAPLGLDCHVYCPDEASPAFQVAARSTVAAYDDEAALAAFAADVAVVTYEFENVPAATAAFLSARVPVLPGPNALATTQDRLAEKDFVNAIGLSTPAYRAVDSLADLERAAAELGRPSVLKTRRFGYDGKGQAMVRPGVDLAEAWNAIGMQPAILEAFVPFEREVSVVAARGADGTVAAFDVCENVHRHHILALTTVPAALGPEASRVAVEHAARIATKLDYVGVLAVEMFALAEDGRERILVNEIAPRVHNSGHWTIEGAETSQFEQHVRAIAGWPLGSPARLGRIEMRNLVGDEAAGWLDMLRDGHAHLHLYGKAEARAGRKMGHVTRVLRG</sequence>
<dbReference type="InterPro" id="IPR016185">
    <property type="entry name" value="PreATP-grasp_dom_sf"/>
</dbReference>
<dbReference type="InterPro" id="IPR011054">
    <property type="entry name" value="Rudment_hybrid_motif"/>
</dbReference>
<dbReference type="Pfam" id="PF17769">
    <property type="entry name" value="PurK_C"/>
    <property type="match status" value="1"/>
</dbReference>
<keyword evidence="4 5" id="KW-0436">Ligase</keyword>
<dbReference type="Proteomes" id="UP001205890">
    <property type="component" value="Unassembled WGS sequence"/>
</dbReference>
<feature type="binding site" evidence="4">
    <location>
        <position position="210"/>
    </location>
    <ligand>
        <name>ATP</name>
        <dbReference type="ChEBI" id="CHEBI:30616"/>
    </ligand>
</feature>
<comment type="function">
    <text evidence="4">Catalyzes the ATP-dependent conversion of 5-aminoimidazole ribonucleotide (AIR) and HCO(3)(-) to N5-carboxyaminoimidazole ribonucleotide (N5-CAIR).</text>
</comment>
<organism evidence="7 8">
    <name type="scientific">Alsobacter ponti</name>
    <dbReference type="NCBI Taxonomy" id="2962936"/>
    <lineage>
        <taxon>Bacteria</taxon>
        <taxon>Pseudomonadati</taxon>
        <taxon>Pseudomonadota</taxon>
        <taxon>Alphaproteobacteria</taxon>
        <taxon>Hyphomicrobiales</taxon>
        <taxon>Alsobacteraceae</taxon>
        <taxon>Alsobacter</taxon>
    </lineage>
</organism>
<dbReference type="EC" id="6.3.4.18" evidence="4 5"/>
<gene>
    <name evidence="4 5" type="primary">purK</name>
    <name evidence="7" type="ORF">NK718_14805</name>
</gene>
<keyword evidence="8" id="KW-1185">Reference proteome</keyword>
<dbReference type="HAMAP" id="MF_01928">
    <property type="entry name" value="PurK"/>
    <property type="match status" value="1"/>
</dbReference>
<proteinExistence type="inferred from homology"/>
<comment type="caution">
    <text evidence="7">The sequence shown here is derived from an EMBL/GenBank/DDBJ whole genome shotgun (WGS) entry which is preliminary data.</text>
</comment>
<feature type="binding site" evidence="4">
    <location>
        <begin position="267"/>
        <end position="268"/>
    </location>
    <ligand>
        <name>ATP</name>
        <dbReference type="ChEBI" id="CHEBI:30616"/>
    </ligand>
</feature>
<dbReference type="InterPro" id="IPR005875">
    <property type="entry name" value="PurK"/>
</dbReference>
<keyword evidence="3 4" id="KW-0067">ATP-binding</keyword>
<dbReference type="Pfam" id="PF02222">
    <property type="entry name" value="ATP-grasp"/>
    <property type="match status" value="1"/>
</dbReference>
<dbReference type="InterPro" id="IPR003135">
    <property type="entry name" value="ATP-grasp_carboxylate-amine"/>
</dbReference>
<name>A0ABT1LE60_9HYPH</name>
<dbReference type="PROSITE" id="PS50975">
    <property type="entry name" value="ATP_GRASP"/>
    <property type="match status" value="1"/>
</dbReference>
<comment type="function">
    <text evidence="5">Catalyzes the ATP-dependent conversion of 5-aminoimidazole ribonucleotide (AIR) and HCO(3)- to N5-carboxyaminoimidazole ribonucleotide (N5-CAIR).</text>
</comment>
<evidence type="ECO:0000256" key="4">
    <source>
        <dbReference type="HAMAP-Rule" id="MF_01928"/>
    </source>
</evidence>
<dbReference type="InterPro" id="IPR054350">
    <property type="entry name" value="PurT/PurK_preATP-grasp"/>
</dbReference>
<evidence type="ECO:0000313" key="7">
    <source>
        <dbReference type="EMBL" id="MCP8939796.1"/>
    </source>
</evidence>
<dbReference type="GO" id="GO:0034028">
    <property type="term" value="F:5-(carboxyamino)imidazole ribonucleotide synthase activity"/>
    <property type="evidence" value="ECO:0007669"/>
    <property type="project" value="UniProtKB-EC"/>
</dbReference>